<dbReference type="EC" id="2.4.2.31" evidence="10"/>
<keyword evidence="13" id="KW-1185">Reference proteome</keyword>
<sequence length="752" mass="83792">MTSSPEENNNPRYIAGVSDEPKQMLQPITGYVYEPLLPLEKACEPLLDIIDRLEAHIWIAKQNSKNPADGLTEDESASIRLYTMEWDTAPDKPCSSLYSQLNRTLKQVDRTKLRPWFRYLKLFLTALAKLPCAPHQTVWRGVRKDQSADYPPGTEVTWWAFSSCTTSLNVLESDLYLGNTGTRTLFSIETINGRTIRSHSHFTTEDEILLLPGTYLEVKSRLNPAPDLHIVHLQQKVPPHILLEPPFPEAQLFPAHVYHTDMKNTSTSEKKNDNRPWYKQKKFIFAGVLALLLIIFIVVLTTLLVTRKTNSGTALTTPTEFLPNYDSNISVYNPVSVGIAFYSFDNSLLDLYCLRDGQMNRPDVMYTMGYVAPGEAVVFNQSIATPIYVMNPFDFRNQTFTIEAFIVLMNDSTNASLIQFSSGMSINIETSRLTFVINELYQLVSPFTLSMNVWHHIAVVYDMTSGSSSIYIDGAIAKQLGYASNSNNQNANVTLTIGSGFIGVLDQLSISLTVKSSDQIRWDATVAAYYPLDGGSLNTWLLDYGPNCRNASAAGVRSVAGQVRQALSFNISGAYFQASSFPSLDLANNSFSVALWVRPDNQSGIFLTVANSKACLLVLGVRNNDNRLVAYLPYSTSTNTSVSLVGSTMASGKWVHVAFTWSYANQAQLYKETAWQGRSSSATRLNNRSDEPMTVTLGMYRGTANCSGGDGLDVTEQFVGSLDEFYIFSRELQQNEIEKLNLTTNSQDNHPL</sequence>
<evidence type="ECO:0000256" key="2">
    <source>
        <dbReference type="ARBA" id="ARBA00009558"/>
    </source>
</evidence>
<dbReference type="GO" id="GO:0106274">
    <property type="term" value="F:NAD+-protein-arginine ADP-ribosyltransferase activity"/>
    <property type="evidence" value="ECO:0007669"/>
    <property type="project" value="UniProtKB-EC"/>
</dbReference>
<keyword evidence="11" id="KW-1133">Transmembrane helix</keyword>
<keyword evidence="11" id="KW-0472">Membrane</keyword>
<keyword evidence="6" id="KW-0479">Metal-binding</keyword>
<keyword evidence="10" id="KW-0520">NAD</keyword>
<dbReference type="EMBL" id="CAJNOR010007524">
    <property type="protein sequence ID" value="CAF1618784.1"/>
    <property type="molecule type" value="Genomic_DNA"/>
</dbReference>
<dbReference type="Proteomes" id="UP000663828">
    <property type="component" value="Unassembled WGS sequence"/>
</dbReference>
<dbReference type="AlphaFoldDB" id="A0A816C3C7"/>
<comment type="similarity">
    <text evidence="2 10">Belongs to the Arg-specific ADP-ribosyltransferase family.</text>
</comment>
<evidence type="ECO:0000256" key="8">
    <source>
        <dbReference type="ARBA" id="ARBA00023157"/>
    </source>
</evidence>
<dbReference type="SUPFAM" id="SSF56399">
    <property type="entry name" value="ADP-ribosylation"/>
    <property type="match status" value="1"/>
</dbReference>
<evidence type="ECO:0000313" key="13">
    <source>
        <dbReference type="Proteomes" id="UP000663828"/>
    </source>
</evidence>
<dbReference type="InterPro" id="IPR013320">
    <property type="entry name" value="ConA-like_dom_sf"/>
</dbReference>
<protein>
    <recommendedName>
        <fullName evidence="10">NAD(P)(+)--arginine ADP-ribosyltransferase</fullName>
        <ecNumber evidence="10">2.4.2.31</ecNumber>
    </recommendedName>
    <alternativeName>
        <fullName evidence="10">Mono(ADP-ribosyl)transferase</fullName>
    </alternativeName>
</protein>
<dbReference type="SUPFAM" id="SSF49899">
    <property type="entry name" value="Concanavalin A-like lectins/glucanases"/>
    <property type="match status" value="2"/>
</dbReference>
<evidence type="ECO:0000256" key="1">
    <source>
        <dbReference type="ARBA" id="ARBA00001913"/>
    </source>
</evidence>
<dbReference type="PROSITE" id="PS51996">
    <property type="entry name" value="TR_MART"/>
    <property type="match status" value="1"/>
</dbReference>
<evidence type="ECO:0000256" key="7">
    <source>
        <dbReference type="ARBA" id="ARBA00022837"/>
    </source>
</evidence>
<keyword evidence="11" id="KW-0812">Transmembrane</keyword>
<dbReference type="GO" id="GO:0016779">
    <property type="term" value="F:nucleotidyltransferase activity"/>
    <property type="evidence" value="ECO:0007669"/>
    <property type="project" value="UniProtKB-KW"/>
</dbReference>
<reference evidence="12" key="1">
    <citation type="submission" date="2021-02" db="EMBL/GenBank/DDBJ databases">
        <authorList>
            <person name="Nowell W R."/>
        </authorList>
    </citation>
    <scope>NUCLEOTIDE SEQUENCE</scope>
</reference>
<organism evidence="12 13">
    <name type="scientific">Adineta ricciae</name>
    <name type="common">Rotifer</name>
    <dbReference type="NCBI Taxonomy" id="249248"/>
    <lineage>
        <taxon>Eukaryota</taxon>
        <taxon>Metazoa</taxon>
        <taxon>Spiralia</taxon>
        <taxon>Gnathifera</taxon>
        <taxon>Rotifera</taxon>
        <taxon>Eurotatoria</taxon>
        <taxon>Bdelloidea</taxon>
        <taxon>Adinetida</taxon>
        <taxon>Adinetidae</taxon>
        <taxon>Adineta</taxon>
    </lineage>
</organism>
<dbReference type="Gene3D" id="2.60.120.200">
    <property type="match status" value="2"/>
</dbReference>
<evidence type="ECO:0000256" key="6">
    <source>
        <dbReference type="ARBA" id="ARBA00022723"/>
    </source>
</evidence>
<keyword evidence="8" id="KW-1015">Disulfide bond</keyword>
<keyword evidence="5" id="KW-0548">Nucleotidyltransferase</keyword>
<evidence type="ECO:0000256" key="10">
    <source>
        <dbReference type="RuleBase" id="RU361228"/>
    </source>
</evidence>
<accession>A0A816C3C7</accession>
<keyword evidence="10" id="KW-0521">NADP</keyword>
<feature type="transmembrane region" description="Helical" evidence="11">
    <location>
        <begin position="283"/>
        <end position="305"/>
    </location>
</feature>
<evidence type="ECO:0000313" key="12">
    <source>
        <dbReference type="EMBL" id="CAF1618784.1"/>
    </source>
</evidence>
<dbReference type="InterPro" id="IPR000768">
    <property type="entry name" value="ART"/>
</dbReference>
<dbReference type="PANTHER" id="PTHR19277">
    <property type="entry name" value="PENTRAXIN"/>
    <property type="match status" value="1"/>
</dbReference>
<comment type="cofactor">
    <cofactor evidence="1">
        <name>Ca(2+)</name>
        <dbReference type="ChEBI" id="CHEBI:29108"/>
    </cofactor>
</comment>
<keyword evidence="3 10" id="KW-0328">Glycosyltransferase</keyword>
<keyword evidence="7" id="KW-0106">Calcium</keyword>
<evidence type="ECO:0000256" key="11">
    <source>
        <dbReference type="SAM" id="Phobius"/>
    </source>
</evidence>
<name>A0A816C3C7_ADIRI</name>
<dbReference type="Pfam" id="PF13385">
    <property type="entry name" value="Laminin_G_3"/>
    <property type="match status" value="2"/>
</dbReference>
<keyword evidence="4 10" id="KW-0808">Transferase</keyword>
<dbReference type="Gene3D" id="3.90.176.10">
    <property type="entry name" value="Toxin ADP-ribosyltransferase, Chain A, domain 1"/>
    <property type="match status" value="1"/>
</dbReference>
<gene>
    <name evidence="12" type="ORF">XAT740_LOCUS49939</name>
</gene>
<evidence type="ECO:0000256" key="9">
    <source>
        <dbReference type="ARBA" id="ARBA00047597"/>
    </source>
</evidence>
<dbReference type="InterPro" id="IPR051360">
    <property type="entry name" value="Neuronal_Pentraxin_Related"/>
</dbReference>
<comment type="caution">
    <text evidence="12">The sequence shown here is derived from an EMBL/GenBank/DDBJ whole genome shotgun (WGS) entry which is preliminary data.</text>
</comment>
<evidence type="ECO:0000256" key="5">
    <source>
        <dbReference type="ARBA" id="ARBA00022695"/>
    </source>
</evidence>
<proteinExistence type="inferred from homology"/>
<comment type="catalytic activity">
    <reaction evidence="9 10">
        <text>L-arginyl-[protein] + NAD(+) = N(omega)-(ADP-D-ribosyl)-L-arginyl-[protein] + nicotinamide + H(+)</text>
        <dbReference type="Rhea" id="RHEA:19149"/>
        <dbReference type="Rhea" id="RHEA-COMP:10532"/>
        <dbReference type="Rhea" id="RHEA-COMP:15087"/>
        <dbReference type="ChEBI" id="CHEBI:15378"/>
        <dbReference type="ChEBI" id="CHEBI:17154"/>
        <dbReference type="ChEBI" id="CHEBI:29965"/>
        <dbReference type="ChEBI" id="CHEBI:57540"/>
        <dbReference type="ChEBI" id="CHEBI:142554"/>
        <dbReference type="EC" id="2.4.2.31"/>
    </reaction>
</comment>
<evidence type="ECO:0000256" key="3">
    <source>
        <dbReference type="ARBA" id="ARBA00022676"/>
    </source>
</evidence>
<dbReference type="Pfam" id="PF01129">
    <property type="entry name" value="ART"/>
    <property type="match status" value="1"/>
</dbReference>
<dbReference type="GO" id="GO:0046872">
    <property type="term" value="F:metal ion binding"/>
    <property type="evidence" value="ECO:0007669"/>
    <property type="project" value="UniProtKB-KW"/>
</dbReference>
<evidence type="ECO:0000256" key="4">
    <source>
        <dbReference type="ARBA" id="ARBA00022679"/>
    </source>
</evidence>
<dbReference type="PANTHER" id="PTHR19277:SF125">
    <property type="entry name" value="B6"/>
    <property type="match status" value="1"/>
</dbReference>